<dbReference type="EMBL" id="SJSL01000004">
    <property type="protein sequence ID" value="TCD00198.1"/>
    <property type="molecule type" value="Genomic_DNA"/>
</dbReference>
<dbReference type="NCBIfam" id="TIGR04131">
    <property type="entry name" value="Bac_Flav_CTERM"/>
    <property type="match status" value="1"/>
</dbReference>
<dbReference type="InterPro" id="IPR056822">
    <property type="entry name" value="TEN_NHL"/>
</dbReference>
<keyword evidence="3" id="KW-1133">Transmembrane helix</keyword>
<dbReference type="SUPFAM" id="SSF49373">
    <property type="entry name" value="Invasin/intimin cell-adhesion fragments"/>
    <property type="match status" value="1"/>
</dbReference>
<keyword evidence="3" id="KW-0812">Transmembrane</keyword>
<evidence type="ECO:0000313" key="6">
    <source>
        <dbReference type="Proteomes" id="UP000293347"/>
    </source>
</evidence>
<keyword evidence="1" id="KW-0677">Repeat</keyword>
<dbReference type="Pfam" id="PF13585">
    <property type="entry name" value="CHU_C"/>
    <property type="match status" value="1"/>
</dbReference>
<reference evidence="5 6" key="1">
    <citation type="submission" date="2019-02" db="EMBL/GenBank/DDBJ databases">
        <title>Pedobacter sp. RP-1-14 sp. nov., isolated from Arctic soil.</title>
        <authorList>
            <person name="Dahal R.H."/>
        </authorList>
    </citation>
    <scope>NUCLEOTIDE SEQUENCE [LARGE SCALE GENOMIC DNA]</scope>
    <source>
        <strain evidence="5 6">RP-1-14</strain>
    </source>
</reference>
<feature type="repeat" description="NHL" evidence="2">
    <location>
        <begin position="141"/>
        <end position="173"/>
    </location>
</feature>
<dbReference type="Proteomes" id="UP000293347">
    <property type="component" value="Unassembled WGS sequence"/>
</dbReference>
<dbReference type="Pfam" id="PF01436">
    <property type="entry name" value="NHL"/>
    <property type="match status" value="1"/>
</dbReference>
<dbReference type="InterPro" id="IPR001258">
    <property type="entry name" value="NHL_repeat"/>
</dbReference>
<dbReference type="InterPro" id="IPR011042">
    <property type="entry name" value="6-blade_b-propeller_TolB-like"/>
</dbReference>
<evidence type="ECO:0000256" key="3">
    <source>
        <dbReference type="SAM" id="Phobius"/>
    </source>
</evidence>
<evidence type="ECO:0000313" key="5">
    <source>
        <dbReference type="EMBL" id="TCD00198.1"/>
    </source>
</evidence>
<dbReference type="PROSITE" id="PS51125">
    <property type="entry name" value="NHL"/>
    <property type="match status" value="1"/>
</dbReference>
<dbReference type="InterPro" id="IPR013783">
    <property type="entry name" value="Ig-like_fold"/>
</dbReference>
<name>A0A4R0NK34_9SPHI</name>
<dbReference type="PANTHER" id="PTHR13833">
    <property type="match status" value="1"/>
</dbReference>
<dbReference type="PANTHER" id="PTHR13833:SF71">
    <property type="entry name" value="NHL DOMAIN-CONTAINING PROTEIN"/>
    <property type="match status" value="1"/>
</dbReference>
<accession>A0A4R0NK34</accession>
<sequence>MTQATAYGQNIKPLIKVWYPTVYVIFLVILSLNTSFAQTGPPNITYETPKVYPVKSPILPLTPANTGGPIAAVIRNTISNVAGSPTRLAGLVNLPGTGAQFDGPGGLAVDANGNLYIADRMNDAVRKIAIDGTVSTLATININRPWGIEVNPVSGDIYVSNYGNHQIMKISPAGVVTAFAGVAGEKGRTDGPGLTAKFNEPQDLIFDAAGNLYVADSGNRLIRKITPQGIVSTEAGSGNPGKANGLGAAASFNTPTGLSLDQNGNLIIADYSNNLIRKMTPGGLVSTLAGTSAPGFSDGPAMTSVLWNPSHMVKDYAGNIIFSDSRNDRIRMISAAGVLSTLSGNGIKGDDANGNSLTAEFNNPVGLAYDQFANLYIADEHNNKIKKLALGGYVISRLGAPMDFPDGLIFDPKTGIISGTPDEIWPETRYKVTGYNGFGESSFEFTIQVIPTAVYLAKLPSMTVCDPDLDPVAISALPVIYTSSNHAVAIILNGNKIHAIGKGTTTITATNSLGEKDTRDLEVFDFTPPLISLRADKMILCPGVSVNFTAKATGAGNNAQYEWFKNGVSFGNDADTYTAVNLLATDKISVRVTNKDYCYDVISLESAPVVFTPVAPEPDVTITISPSAPVCIGTVLKFTAVLSRPQMDTGPFPKWHVNGEDIGVMSPVFSSDKLQAGDVVKYVVPWHNACTPLQDVASNEITVEYRKAELCSIMPPTAFSPNGDGVNDSWNIDYLAGFPGCQVRIFNRFGLKLYESTGYTNPWDGKSNGVSLPSGTYYYVIALEKDMETVSGSITIIK</sequence>
<keyword evidence="6" id="KW-1185">Reference proteome</keyword>
<dbReference type="SUPFAM" id="SSF49299">
    <property type="entry name" value="PKD domain"/>
    <property type="match status" value="1"/>
</dbReference>
<evidence type="ECO:0000256" key="1">
    <source>
        <dbReference type="ARBA" id="ARBA00022737"/>
    </source>
</evidence>
<organism evidence="5 6">
    <name type="scientific">Pedobacter psychroterrae</name>
    <dbReference type="NCBI Taxonomy" id="2530453"/>
    <lineage>
        <taxon>Bacteria</taxon>
        <taxon>Pseudomonadati</taxon>
        <taxon>Bacteroidota</taxon>
        <taxon>Sphingobacteriia</taxon>
        <taxon>Sphingobacteriales</taxon>
        <taxon>Sphingobacteriaceae</taxon>
        <taxon>Pedobacter</taxon>
    </lineage>
</organism>
<dbReference type="RefSeq" id="WP_131597053.1">
    <property type="nucleotide sequence ID" value="NZ_SJSL01000004.1"/>
</dbReference>
<dbReference type="Pfam" id="PF25021">
    <property type="entry name" value="TEN_NHL"/>
    <property type="match status" value="1"/>
</dbReference>
<protein>
    <submittedName>
        <fullName evidence="5">T9SS type B sorting domain-containing protein</fullName>
    </submittedName>
</protein>
<dbReference type="Gene3D" id="2.60.40.1080">
    <property type="match status" value="1"/>
</dbReference>
<dbReference type="InterPro" id="IPR035986">
    <property type="entry name" value="PKD_dom_sf"/>
</dbReference>
<dbReference type="OrthoDB" id="641420at2"/>
<dbReference type="InterPro" id="IPR026341">
    <property type="entry name" value="T9SS_type_B"/>
</dbReference>
<dbReference type="InterPro" id="IPR008964">
    <property type="entry name" value="Invasin/intimin_cell_adhesion"/>
</dbReference>
<evidence type="ECO:0000259" key="4">
    <source>
        <dbReference type="Pfam" id="PF25021"/>
    </source>
</evidence>
<feature type="transmembrane region" description="Helical" evidence="3">
    <location>
        <begin position="17"/>
        <end position="36"/>
    </location>
</feature>
<proteinExistence type="predicted"/>
<dbReference type="Gene3D" id="2.120.10.30">
    <property type="entry name" value="TolB, C-terminal domain"/>
    <property type="match status" value="3"/>
</dbReference>
<feature type="domain" description="Teneurin NHL" evidence="4">
    <location>
        <begin position="101"/>
        <end position="237"/>
    </location>
</feature>
<dbReference type="CDD" id="cd14953">
    <property type="entry name" value="NHL_like_1"/>
    <property type="match status" value="1"/>
</dbReference>
<evidence type="ECO:0000256" key="2">
    <source>
        <dbReference type="PROSITE-ProRule" id="PRU00504"/>
    </source>
</evidence>
<dbReference type="Gene3D" id="2.60.40.10">
    <property type="entry name" value="Immunoglobulins"/>
    <property type="match status" value="2"/>
</dbReference>
<gene>
    <name evidence="5" type="ORF">EZ437_15920</name>
</gene>
<keyword evidence="3" id="KW-0472">Membrane</keyword>
<dbReference type="SUPFAM" id="SSF63825">
    <property type="entry name" value="YWTD domain"/>
    <property type="match status" value="2"/>
</dbReference>
<comment type="caution">
    <text evidence="5">The sequence shown here is derived from an EMBL/GenBank/DDBJ whole genome shotgun (WGS) entry which is preliminary data.</text>
</comment>
<dbReference type="Pfam" id="PF05345">
    <property type="entry name" value="He_PIG"/>
    <property type="match status" value="1"/>
</dbReference>
<dbReference type="AlphaFoldDB" id="A0A4R0NK34"/>